<protein>
    <submittedName>
        <fullName evidence="7">Uncharacterized protein</fullName>
    </submittedName>
</protein>
<evidence type="ECO:0000256" key="1">
    <source>
        <dbReference type="ARBA" id="ARBA00004141"/>
    </source>
</evidence>
<evidence type="ECO:0000256" key="3">
    <source>
        <dbReference type="ARBA" id="ARBA00022692"/>
    </source>
</evidence>
<dbReference type="KEGG" id="vde:111246450"/>
<feature type="transmembrane region" description="Helical" evidence="6">
    <location>
        <begin position="276"/>
        <end position="296"/>
    </location>
</feature>
<feature type="transmembrane region" description="Helical" evidence="6">
    <location>
        <begin position="46"/>
        <end position="67"/>
    </location>
</feature>
<evidence type="ECO:0000256" key="2">
    <source>
        <dbReference type="ARBA" id="ARBA00022597"/>
    </source>
</evidence>
<evidence type="ECO:0000313" key="8">
    <source>
        <dbReference type="Proteomes" id="UP000594260"/>
    </source>
</evidence>
<feature type="transmembrane region" description="Helical" evidence="6">
    <location>
        <begin position="233"/>
        <end position="256"/>
    </location>
</feature>
<evidence type="ECO:0000256" key="4">
    <source>
        <dbReference type="ARBA" id="ARBA00022989"/>
    </source>
</evidence>
<keyword evidence="3 6" id="KW-0812">Transmembrane</keyword>
<keyword evidence="2" id="KW-0762">Sugar transport</keyword>
<keyword evidence="4 6" id="KW-1133">Transmembrane helix</keyword>
<dbReference type="Pfam" id="PF04142">
    <property type="entry name" value="Nuc_sug_transp"/>
    <property type="match status" value="1"/>
</dbReference>
<dbReference type="InParanoid" id="A0A7M7M5X8"/>
<reference evidence="7" key="1">
    <citation type="submission" date="2021-01" db="UniProtKB">
        <authorList>
            <consortium name="EnsemblMetazoa"/>
        </authorList>
    </citation>
    <scope>IDENTIFICATION</scope>
</reference>
<dbReference type="OMA" id="CLYCREN"/>
<dbReference type="PANTHER" id="PTHR10231">
    <property type="entry name" value="NUCLEOTIDE-SUGAR TRANSMEMBRANE TRANSPORTER"/>
    <property type="match status" value="1"/>
</dbReference>
<feature type="transmembrane region" description="Helical" evidence="6">
    <location>
        <begin position="303"/>
        <end position="323"/>
    </location>
</feature>
<keyword evidence="5 6" id="KW-0472">Membrane</keyword>
<organism evidence="7 8">
    <name type="scientific">Varroa destructor</name>
    <name type="common">Honeybee mite</name>
    <dbReference type="NCBI Taxonomy" id="109461"/>
    <lineage>
        <taxon>Eukaryota</taxon>
        <taxon>Metazoa</taxon>
        <taxon>Ecdysozoa</taxon>
        <taxon>Arthropoda</taxon>
        <taxon>Chelicerata</taxon>
        <taxon>Arachnida</taxon>
        <taxon>Acari</taxon>
        <taxon>Parasitiformes</taxon>
        <taxon>Mesostigmata</taxon>
        <taxon>Gamasina</taxon>
        <taxon>Dermanyssoidea</taxon>
        <taxon>Varroidae</taxon>
        <taxon>Varroa</taxon>
    </lineage>
</organism>
<dbReference type="EnsemblMetazoa" id="XM_022796056">
    <property type="protein sequence ID" value="XP_022651791"/>
    <property type="gene ID" value="LOC111246450"/>
</dbReference>
<comment type="subcellular location">
    <subcellularLocation>
        <location evidence="1">Membrane</location>
        <topology evidence="1">Multi-pass membrane protein</topology>
    </subcellularLocation>
</comment>
<dbReference type="GeneID" id="111246450"/>
<dbReference type="PIRSF" id="PIRSF005799">
    <property type="entry name" value="UDP-gal_transpt"/>
    <property type="match status" value="1"/>
</dbReference>
<evidence type="ECO:0000256" key="5">
    <source>
        <dbReference type="ARBA" id="ARBA00023136"/>
    </source>
</evidence>
<name>A0A7M7M5X8_VARDE</name>
<dbReference type="Proteomes" id="UP000594260">
    <property type="component" value="Unplaced"/>
</dbReference>
<dbReference type="RefSeq" id="XP_022651791.1">
    <property type="nucleotide sequence ID" value="XM_022796056.1"/>
</dbReference>
<sequence length="400" mass="44520">MSMDKKFLGEFFPTRLSALIFVSYIVFFIAQSILVKASQTNNFYSYNVTCVVMLTELLKLILSTALYLKDHNFSTLVSEIFEYRRVLLLYFVPALLYCFYNNLAFRNLQTFDPTTYNLLMQFRVVITGLVFQILFKRRLSGQQWFSLCLLTIGCVIKQFSVRTPEFAASADASGSGSSSAGISHGHHSEPTYNGGILSAFFSWSILLLLFQMLCSCLAGVYNEFLLKDTGADLHIMVHNIFMYIDSIVCNLAFLILHGQTDELANATMLANIFSQPLIIAVMVNGSVCGIIVSVFLRSLNSILKTFAGALDLSITAVLCWIIFSIPIEIPTIMAITVVSIATYLYSQNPVVNKPKGHGSSGNRFGGKELAEDKETLLQEAVRKSVAHNVQLLRSTKPDLS</sequence>
<dbReference type="AlphaFoldDB" id="A0A7M7M5X8"/>
<evidence type="ECO:0000256" key="6">
    <source>
        <dbReference type="SAM" id="Phobius"/>
    </source>
</evidence>
<keyword evidence="2" id="KW-0813">Transport</keyword>
<feature type="transmembrane region" description="Helical" evidence="6">
    <location>
        <begin position="87"/>
        <end position="104"/>
    </location>
</feature>
<dbReference type="InterPro" id="IPR007271">
    <property type="entry name" value="Nuc_sug_transpt"/>
</dbReference>
<evidence type="ECO:0000313" key="7">
    <source>
        <dbReference type="EnsemblMetazoa" id="XP_022651791"/>
    </source>
</evidence>
<dbReference type="FunCoup" id="A0A7M7M5X8">
    <property type="interactions" value="555"/>
</dbReference>
<accession>A0A7M7M5X8</accession>
<dbReference type="GO" id="GO:0000139">
    <property type="term" value="C:Golgi membrane"/>
    <property type="evidence" value="ECO:0007669"/>
    <property type="project" value="InterPro"/>
</dbReference>
<dbReference type="OrthoDB" id="419167at2759"/>
<feature type="transmembrane region" description="Helical" evidence="6">
    <location>
        <begin position="116"/>
        <end position="135"/>
    </location>
</feature>
<dbReference type="CTD" id="33734"/>
<feature type="transmembrane region" description="Helical" evidence="6">
    <location>
        <begin position="12"/>
        <end position="34"/>
    </location>
</feature>
<keyword evidence="8" id="KW-1185">Reference proteome</keyword>
<proteinExistence type="predicted"/>
<feature type="transmembrane region" description="Helical" evidence="6">
    <location>
        <begin position="200"/>
        <end position="221"/>
    </location>
</feature>
<dbReference type="GO" id="GO:0015165">
    <property type="term" value="F:pyrimidine nucleotide-sugar transmembrane transporter activity"/>
    <property type="evidence" value="ECO:0007669"/>
    <property type="project" value="InterPro"/>
</dbReference>
<feature type="transmembrane region" description="Helical" evidence="6">
    <location>
        <begin position="329"/>
        <end position="346"/>
    </location>
</feature>